<dbReference type="InterPro" id="IPR050733">
    <property type="entry name" value="Vitellogenin/Apolipophorin"/>
</dbReference>
<dbReference type="PANTHER" id="PTHR23345:SF15">
    <property type="entry name" value="VITELLOGENIN 1-RELATED"/>
    <property type="match status" value="1"/>
</dbReference>
<evidence type="ECO:0000256" key="4">
    <source>
        <dbReference type="ARBA" id="ARBA00023180"/>
    </source>
</evidence>
<feature type="signal peptide" evidence="7">
    <location>
        <begin position="1"/>
        <end position="16"/>
    </location>
</feature>
<organism evidence="9">
    <name type="scientific">Colaphellus bowringi</name>
    <dbReference type="NCBI Taxonomy" id="561076"/>
    <lineage>
        <taxon>Eukaryota</taxon>
        <taxon>Metazoa</taxon>
        <taxon>Ecdysozoa</taxon>
        <taxon>Arthropoda</taxon>
        <taxon>Hexapoda</taxon>
        <taxon>Insecta</taxon>
        <taxon>Pterygota</taxon>
        <taxon>Neoptera</taxon>
        <taxon>Endopterygota</taxon>
        <taxon>Coleoptera</taxon>
        <taxon>Polyphaga</taxon>
        <taxon>Cucujiformia</taxon>
        <taxon>Chrysomeloidea</taxon>
        <taxon>Chrysomelidae</taxon>
        <taxon>Chrysomelinae</taxon>
        <taxon>Chrysomelini</taxon>
        <taxon>Colaphellus</taxon>
    </lineage>
</organism>
<comment type="caution">
    <text evidence="5">Lacks conserved residue(s) required for the propagation of feature annotation.</text>
</comment>
<gene>
    <name evidence="9" type="primary">Vg2</name>
</gene>
<feature type="domain" description="Vitellogenin" evidence="8">
    <location>
        <begin position="22"/>
        <end position="802"/>
    </location>
</feature>
<feature type="compositionally biased region" description="Basic and acidic residues" evidence="6">
    <location>
        <begin position="347"/>
        <end position="361"/>
    </location>
</feature>
<dbReference type="SMART" id="SM01169">
    <property type="entry name" value="DUF1943"/>
    <property type="match status" value="1"/>
</dbReference>
<dbReference type="SUPFAM" id="SSF56968">
    <property type="entry name" value="Lipovitellin-phosvitin complex, beta-sheet shell regions"/>
    <property type="match status" value="2"/>
</dbReference>
<evidence type="ECO:0000256" key="7">
    <source>
        <dbReference type="SAM" id="SignalP"/>
    </source>
</evidence>
<dbReference type="EMBL" id="KU516008">
    <property type="protein sequence ID" value="AMK38870.1"/>
    <property type="molecule type" value="mRNA"/>
</dbReference>
<dbReference type="GO" id="GO:0005319">
    <property type="term" value="F:lipid transporter activity"/>
    <property type="evidence" value="ECO:0007669"/>
    <property type="project" value="InterPro"/>
</dbReference>
<dbReference type="Pfam" id="PF01347">
    <property type="entry name" value="Vitellogenin_N"/>
    <property type="match status" value="1"/>
</dbReference>
<dbReference type="InterPro" id="IPR011030">
    <property type="entry name" value="Lipovitellin_superhlx_dom"/>
</dbReference>
<dbReference type="InterPro" id="IPR015816">
    <property type="entry name" value="Vitellinogen_b-sht_N"/>
</dbReference>
<feature type="non-terminal residue" evidence="9">
    <location>
        <position position="1564"/>
    </location>
</feature>
<dbReference type="PROSITE" id="PS51211">
    <property type="entry name" value="VITELLOGENIN"/>
    <property type="match status" value="1"/>
</dbReference>
<dbReference type="Pfam" id="PF09172">
    <property type="entry name" value="Vit_open_b-sht"/>
    <property type="match status" value="1"/>
</dbReference>
<dbReference type="InterPro" id="IPR015255">
    <property type="entry name" value="Vitellinogen_open_b-sht"/>
</dbReference>
<keyword evidence="2" id="KW-0758">Storage protein</keyword>
<feature type="chain" id="PRO_5008116043" evidence="7">
    <location>
        <begin position="17"/>
        <end position="1564"/>
    </location>
</feature>
<reference evidence="9" key="1">
    <citation type="journal article" date="2016" name="Insect Biochem. Mol. Biol.">
        <title>Juvenile hormone facilitates the antagonism between adult reproduction and diapause through the methoprene-tolerant gene in the female Colaphellus bowringi.</title>
        <authorList>
            <person name="Liu W."/>
            <person name="Li Y."/>
            <person name="Zhu L."/>
            <person name="Zhu F."/>
            <person name="Lei C.L."/>
            <person name="Wang X.P."/>
        </authorList>
    </citation>
    <scope>NUCLEOTIDE SEQUENCE</scope>
</reference>
<evidence type="ECO:0000313" key="9">
    <source>
        <dbReference type="EMBL" id="AMK38870.1"/>
    </source>
</evidence>
<evidence type="ECO:0000256" key="1">
    <source>
        <dbReference type="ARBA" id="ARBA00022729"/>
    </source>
</evidence>
<dbReference type="PANTHER" id="PTHR23345">
    <property type="entry name" value="VITELLOGENIN-RELATED"/>
    <property type="match status" value="1"/>
</dbReference>
<sequence length="1564" mass="180601">MGSQFVLFLLVGLAYASNNPGWKENKEYIYRVHGRTLASITESSGQFSGTLLRAYLKIQPRSDGKLYGLIEKPEYTPIHSRLPNGWETQFSESDLSWKTFALCSKPFQIVMKNGVIVDIIVSKKVPNFEANILKGIVSQFQLNTNGYRSSYSFADSSPSGEHNSAVFTTMEETVSGNTQTLYEIRPLPDYVLQNREHESRYLDIKGNGDVIEVIKHKNYSNHEELPSYFYGFGEMAWEKPESVLATNKMGRFFVRDTTSRAILTGNLKQYTVQSSLTVNKIFVRPTFTDKQMGSVVSVMNVTLESVKPVSEEIPEISVPVKLGNLVYSYDKPFSQSNEVREKTHHQRNMEWQRDSSEEYHQRRNMPRMSRSFEDYSRETDFLQSEEYYKQEAPLMKFPAGNPLLPYTTGYEGRSIKDTVDIVKSVQKLAKEIGNDLKTSENPDYEKALDRFTTLISLIRLMNFDEIQTVAGELYTNAEKGPKYATWCTFRDAVAGSGTGPAFLIFESWIESNKINEEEASQLLSTLALAIRQPTLEFMRKYFEFIKKPEVQSQWPLNDTALLTFTDLIRRVYVDVKYSESHYPVKSFGNFWSEEGKRFVREEVIPYLTHLLNDAISKAETHKIHACIRALGNIADPQILTAFEPYLEGRKQASQFQRLMMIVAMDRLLDTNRERTRSVLFKVYQNAGECQEVRTAAVYQIMRTFPPTETLQIMASYTNIDTQEQVNAAVIASIESASKLMGEEFQSVRKSALAAKPLLNKKAYGIQHSANLHHSYIIDELKLLYKENIQYFGSQDHLLPKALRYTLRNNLAGLRNELVDVQAFVSSIEELIHVVSQQTERVQHHEKQQQGQFQEQQQYPWSSQYISRVFNMKAAEREQLEGYLYLQLGALYRMVSFDNNTIELFPEALQKWEEKLSRGIQINSYKMINHKEMTISFPTETGLPFIFTYDTPMMVKIQGELRAVSTPRLSQNGKIHKPENVQVRSDVKITVSSKVQGRLMITTPFDNQKYIAGFDKHLQVQIPLTGEIEIDVKKMEVKVELEPKGTEDKSDLLHYMAWPYTSRTDIKNFEPLTSLSSTKIIKPENLVKFERTFGKKETGMAFLVESEHERKFVDAILLGRYFTQGSFVSGLMNLWEDSTNTFTKIRISYLPEESSTSKTVFRFGYQQEYKTKGEPETSAKWRIDENEEPTERLQKMMNKVSAGINSVKAYSVDASVEFQGEQNTHYILMGALGKSNVDPKSRVMVCFKKGSDSSNVKPYEAHFTSKSYIPNTNGLDLLYSLEAEPTEDMEMKLMFGPSDETLSEIDAHLKYRRSEEREKYLRKLPFFHLCEKEMREGNKQLPACMNMTMAANLLDRVTMKVQYENLKPELIEAFRTVYQLLRFNYLPSFEISRKYSSLESNEIMMQAHFHPDLRHVNVSVHTKDTESTVRNIPVNKFARITFISHPVFHLRARWFSSLFGEQIYRPVCVVDKSKVNTFSNWTYPAHVSKQWTVMLQYIPKEARHEYQQTIEKQLKHQIENYAILVRQNSESTQKKEVRITLSTPETEFKVVDIKMTPRQQEGSSV</sequence>
<dbReference type="GO" id="GO:0045735">
    <property type="term" value="F:nutrient reservoir activity"/>
    <property type="evidence" value="ECO:0007669"/>
    <property type="project" value="UniProtKB-KW"/>
</dbReference>
<feature type="region of interest" description="Disordered" evidence="6">
    <location>
        <begin position="337"/>
        <end position="370"/>
    </location>
</feature>
<evidence type="ECO:0000256" key="6">
    <source>
        <dbReference type="SAM" id="MobiDB-lite"/>
    </source>
</evidence>
<name>A0A182BF84_9CUCU</name>
<dbReference type="FunFam" id="1.25.10.20:FF:000003">
    <property type="entry name" value="Vitellogenin C"/>
    <property type="match status" value="1"/>
</dbReference>
<dbReference type="SUPFAM" id="SSF48431">
    <property type="entry name" value="Lipovitellin-phosvitin complex, superhelical domain"/>
    <property type="match status" value="1"/>
</dbReference>
<evidence type="ECO:0000256" key="3">
    <source>
        <dbReference type="ARBA" id="ARBA00023157"/>
    </source>
</evidence>
<dbReference type="Gene3D" id="2.20.80.10">
    <property type="entry name" value="Lipovitellin-phosvitin complex, chain A, domain 4"/>
    <property type="match status" value="1"/>
</dbReference>
<proteinExistence type="evidence at transcript level"/>
<dbReference type="InterPro" id="IPR001747">
    <property type="entry name" value="Vitellogenin_N"/>
</dbReference>
<accession>A0A182BF84</accession>
<dbReference type="Gene3D" id="2.30.230.10">
    <property type="entry name" value="Lipovitellin, beta-sheet shell regions, chain A"/>
    <property type="match status" value="1"/>
</dbReference>
<keyword evidence="4" id="KW-0325">Glycoprotein</keyword>
<evidence type="ECO:0000259" key="8">
    <source>
        <dbReference type="PROSITE" id="PS51211"/>
    </source>
</evidence>
<dbReference type="InterPro" id="IPR015819">
    <property type="entry name" value="Lipid_transp_b-sht_shell"/>
</dbReference>
<evidence type="ECO:0000256" key="2">
    <source>
        <dbReference type="ARBA" id="ARBA00022761"/>
    </source>
</evidence>
<keyword evidence="3" id="KW-1015">Disulfide bond</keyword>
<protein>
    <submittedName>
        <fullName evidence="9">Vitellogenin 2</fullName>
    </submittedName>
</protein>
<dbReference type="SMART" id="SM00638">
    <property type="entry name" value="LPD_N"/>
    <property type="match status" value="1"/>
</dbReference>
<evidence type="ECO:0000256" key="5">
    <source>
        <dbReference type="PROSITE-ProRule" id="PRU00557"/>
    </source>
</evidence>
<keyword evidence="1 7" id="KW-0732">Signal</keyword>
<dbReference type="Gene3D" id="1.25.10.20">
    <property type="entry name" value="Vitellinogen, superhelical"/>
    <property type="match status" value="1"/>
</dbReference>